<dbReference type="GO" id="GO:0008270">
    <property type="term" value="F:zinc ion binding"/>
    <property type="evidence" value="ECO:0007669"/>
    <property type="project" value="UniProtKB-KW"/>
</dbReference>
<feature type="coiled-coil region" evidence="2">
    <location>
        <begin position="248"/>
        <end position="280"/>
    </location>
</feature>
<dbReference type="SMART" id="SM00355">
    <property type="entry name" value="ZnF_C2H2"/>
    <property type="match status" value="1"/>
</dbReference>
<dbReference type="InterPro" id="IPR036236">
    <property type="entry name" value="Znf_C2H2_sf"/>
</dbReference>
<dbReference type="AlphaFoldDB" id="A0A183SX39"/>
<evidence type="ECO:0000256" key="1">
    <source>
        <dbReference type="PROSITE-ProRule" id="PRU00042"/>
    </source>
</evidence>
<keyword evidence="1" id="KW-0863">Zinc-finger</keyword>
<evidence type="ECO:0000256" key="3">
    <source>
        <dbReference type="SAM" id="MobiDB-lite"/>
    </source>
</evidence>
<evidence type="ECO:0000259" key="4">
    <source>
        <dbReference type="PROSITE" id="PS50157"/>
    </source>
</evidence>
<keyword evidence="1" id="KW-0862">Zinc</keyword>
<organism evidence="7">
    <name type="scientific">Schistocephalus solidus</name>
    <name type="common">Tapeworm</name>
    <dbReference type="NCBI Taxonomy" id="70667"/>
    <lineage>
        <taxon>Eukaryota</taxon>
        <taxon>Metazoa</taxon>
        <taxon>Spiralia</taxon>
        <taxon>Lophotrochozoa</taxon>
        <taxon>Platyhelminthes</taxon>
        <taxon>Cestoda</taxon>
        <taxon>Eucestoda</taxon>
        <taxon>Diphyllobothriidea</taxon>
        <taxon>Diphyllobothriidae</taxon>
        <taxon>Schistocephalus</taxon>
    </lineage>
</organism>
<name>A0A183SX39_SCHSO</name>
<keyword evidence="6" id="KW-1185">Reference proteome</keyword>
<dbReference type="WBParaSite" id="SSLN_0000912401-mRNA-1">
    <property type="protein sequence ID" value="SSLN_0000912401-mRNA-1"/>
    <property type="gene ID" value="SSLN_0000912401"/>
</dbReference>
<feature type="region of interest" description="Disordered" evidence="3">
    <location>
        <begin position="1"/>
        <end position="29"/>
    </location>
</feature>
<feature type="domain" description="C2H2-type" evidence="4">
    <location>
        <begin position="59"/>
        <end position="86"/>
    </location>
</feature>
<reference evidence="5 6" key="2">
    <citation type="submission" date="2018-11" db="EMBL/GenBank/DDBJ databases">
        <authorList>
            <consortium name="Pathogen Informatics"/>
        </authorList>
    </citation>
    <scope>NUCLEOTIDE SEQUENCE [LARGE SCALE GENOMIC DNA]</scope>
    <source>
        <strain evidence="5 6">NST_G2</strain>
    </source>
</reference>
<accession>A0A183SX39</accession>
<reference evidence="7" key="1">
    <citation type="submission" date="2016-06" db="UniProtKB">
        <authorList>
            <consortium name="WormBaseParasite"/>
        </authorList>
    </citation>
    <scope>IDENTIFICATION</scope>
</reference>
<keyword evidence="1" id="KW-0479">Metal-binding</keyword>
<dbReference type="EMBL" id="UYSU01034851">
    <property type="protein sequence ID" value="VDL95172.1"/>
    <property type="molecule type" value="Genomic_DNA"/>
</dbReference>
<proteinExistence type="predicted"/>
<dbReference type="PROSITE" id="PS50157">
    <property type="entry name" value="ZINC_FINGER_C2H2_2"/>
    <property type="match status" value="1"/>
</dbReference>
<evidence type="ECO:0000313" key="5">
    <source>
        <dbReference type="EMBL" id="VDL95172.1"/>
    </source>
</evidence>
<protein>
    <submittedName>
        <fullName evidence="7">C2H2-type domain-containing protein</fullName>
    </submittedName>
</protein>
<dbReference type="PROSITE" id="PS00028">
    <property type="entry name" value="ZINC_FINGER_C2H2_1"/>
    <property type="match status" value="1"/>
</dbReference>
<keyword evidence="2" id="KW-0175">Coiled coil</keyword>
<dbReference type="SUPFAM" id="SSF57667">
    <property type="entry name" value="beta-beta-alpha zinc fingers"/>
    <property type="match status" value="1"/>
</dbReference>
<gene>
    <name evidence="5" type="ORF">SSLN_LOCUS8787</name>
</gene>
<dbReference type="Proteomes" id="UP000275846">
    <property type="component" value="Unassembled WGS sequence"/>
</dbReference>
<sequence>MYQLQNFPPVYGVADSPKSEDPGDEHHLLHSHHLSGNLRLPAICNTTTAPSTSVGDSILTCPHCDCTFTSHISLVGHMRIHQGGDDPTLPATRFKPTSSRYNQQIIADKPSPNVAFDTNPGLRPQILASTADRLMKVQGALKRPSPSRSLSSFASLLWQLTEKKPAQHLSRRHRKLTIHPSSTAVSFAISLLVSNLLNHLYACPGPCCADRESVAHVDRVFNFASDYAIAASGRLDSVPTTVQVRERKESTVDASDSLEKENEKLRCNGLQHKVNRANAQPQSGKSAYSSSSILLLVLVGGGGSGKRSETVLHRMPPFDIRTPTKHEEG</sequence>
<dbReference type="InterPro" id="IPR013087">
    <property type="entry name" value="Znf_C2H2_type"/>
</dbReference>
<evidence type="ECO:0000256" key="2">
    <source>
        <dbReference type="SAM" id="Coils"/>
    </source>
</evidence>
<feature type="compositionally biased region" description="Basic and acidic residues" evidence="3">
    <location>
        <begin position="17"/>
        <end position="28"/>
    </location>
</feature>
<evidence type="ECO:0000313" key="6">
    <source>
        <dbReference type="Proteomes" id="UP000275846"/>
    </source>
</evidence>
<evidence type="ECO:0000313" key="7">
    <source>
        <dbReference type="WBParaSite" id="SSLN_0000912401-mRNA-1"/>
    </source>
</evidence>